<evidence type="ECO:0000256" key="9">
    <source>
        <dbReference type="RuleBase" id="RU003682"/>
    </source>
</evidence>
<dbReference type="Gene3D" id="2.60.120.330">
    <property type="entry name" value="B-lactam Antibiotic, Isopenicillin N Synthase, Chain"/>
    <property type="match status" value="1"/>
</dbReference>
<evidence type="ECO:0000256" key="1">
    <source>
        <dbReference type="ARBA" id="ARBA00001961"/>
    </source>
</evidence>
<dbReference type="InterPro" id="IPR044861">
    <property type="entry name" value="IPNS-like_FE2OG_OXY"/>
</dbReference>
<evidence type="ECO:0000256" key="10">
    <source>
        <dbReference type="SAM" id="MobiDB-lite"/>
    </source>
</evidence>
<dbReference type="InterPro" id="IPR050231">
    <property type="entry name" value="Iron_ascorbate_oxido_reductase"/>
</dbReference>
<sequence>MAIICTATTTSPAEKEQEPKQSLENDQTLPLVFNPSLLNLQSQIPNQFIWPDEEKPSIDIPELSVPFIDLSSQDSTLEAPKLIEEACTKHGFFLVVNHGVSESLISEAHNLMESFFDMPLAEKQRAQRKLGESSGYASSFTGRFSTKLPWKETLSFRFSNEISGSRTVHDYFSDTLGQKFEKFGNVYQDYCEAMSSLSLKIMELLGQSLGVNHDYFRNFFEENDSIMRLNHYPPCQTPDLTLGTGPHCDPSSLTILHQDHVNGLQVFVDNQWQSILPNPKAFVVNIGDTFMALSNGIFKSCLHRAVVNRESARKSMAFFLCPNKDKLVKPPSEILETTPRRYPDFTWPMFLDFTQKHYRADENTLDSFSNWVITNKNPI</sequence>
<dbReference type="Pfam" id="PF03171">
    <property type="entry name" value="2OG-FeII_Oxy"/>
    <property type="match status" value="1"/>
</dbReference>
<feature type="domain" description="Fe2OG dioxygenase" evidence="11">
    <location>
        <begin position="222"/>
        <end position="322"/>
    </location>
</feature>
<dbReference type="PANTHER" id="PTHR47990">
    <property type="entry name" value="2-OXOGLUTARATE (2OG) AND FE(II)-DEPENDENT OXYGENASE SUPERFAMILY PROTEIN-RELATED"/>
    <property type="match status" value="1"/>
</dbReference>
<evidence type="ECO:0000256" key="6">
    <source>
        <dbReference type="ARBA" id="ARBA00037909"/>
    </source>
</evidence>
<name>A0ABC8IMM9_ERUVS</name>
<dbReference type="Pfam" id="PF14226">
    <property type="entry name" value="DIOX_N"/>
    <property type="match status" value="1"/>
</dbReference>
<feature type="compositionally biased region" description="Basic and acidic residues" evidence="10">
    <location>
        <begin position="13"/>
        <end position="23"/>
    </location>
</feature>
<keyword evidence="3 9" id="KW-0479">Metal-binding</keyword>
<evidence type="ECO:0000259" key="11">
    <source>
        <dbReference type="PROSITE" id="PS51471"/>
    </source>
</evidence>
<dbReference type="PROSITE" id="PS51471">
    <property type="entry name" value="FE2OG_OXY"/>
    <property type="match status" value="1"/>
</dbReference>
<dbReference type="InterPro" id="IPR005123">
    <property type="entry name" value="Oxoglu/Fe-dep_dioxygenase_dom"/>
</dbReference>
<dbReference type="FunFam" id="2.60.120.330:FF:000003">
    <property type="entry name" value="Gibberellin 20 oxidase 2"/>
    <property type="match status" value="1"/>
</dbReference>
<protein>
    <recommendedName>
        <fullName evidence="11">Fe2OG dioxygenase domain-containing protein</fullName>
    </recommendedName>
</protein>
<comment type="similarity">
    <text evidence="7">Belongs to the iron/ascorbate-dependent oxidoreductase family. GA20OX subfamily.</text>
</comment>
<dbReference type="GO" id="GO:0045544">
    <property type="term" value="F:gibberellin 20-oxidase activity"/>
    <property type="evidence" value="ECO:0007669"/>
    <property type="project" value="UniProtKB-ARBA"/>
</dbReference>
<keyword evidence="5 9" id="KW-0408">Iron</keyword>
<organism evidence="12 13">
    <name type="scientific">Eruca vesicaria subsp. sativa</name>
    <name type="common">Garden rocket</name>
    <name type="synonym">Eruca sativa</name>
    <dbReference type="NCBI Taxonomy" id="29727"/>
    <lineage>
        <taxon>Eukaryota</taxon>
        <taxon>Viridiplantae</taxon>
        <taxon>Streptophyta</taxon>
        <taxon>Embryophyta</taxon>
        <taxon>Tracheophyta</taxon>
        <taxon>Spermatophyta</taxon>
        <taxon>Magnoliopsida</taxon>
        <taxon>eudicotyledons</taxon>
        <taxon>Gunneridae</taxon>
        <taxon>Pentapetalae</taxon>
        <taxon>rosids</taxon>
        <taxon>malvids</taxon>
        <taxon>Brassicales</taxon>
        <taxon>Brassicaceae</taxon>
        <taxon>Brassiceae</taxon>
        <taxon>Eruca</taxon>
    </lineage>
</organism>
<dbReference type="GO" id="GO:0009686">
    <property type="term" value="P:gibberellin biosynthetic process"/>
    <property type="evidence" value="ECO:0007669"/>
    <property type="project" value="UniProtKB-ARBA"/>
</dbReference>
<reference evidence="12 13" key="1">
    <citation type="submission" date="2022-03" db="EMBL/GenBank/DDBJ databases">
        <authorList>
            <person name="Macdonald S."/>
            <person name="Ahmed S."/>
            <person name="Newling K."/>
        </authorList>
    </citation>
    <scope>NUCLEOTIDE SEQUENCE [LARGE SCALE GENOMIC DNA]</scope>
</reference>
<evidence type="ECO:0000256" key="5">
    <source>
        <dbReference type="ARBA" id="ARBA00023004"/>
    </source>
</evidence>
<dbReference type="InterPro" id="IPR026992">
    <property type="entry name" value="DIOX_N"/>
</dbReference>
<dbReference type="PRINTS" id="PR00682">
    <property type="entry name" value="IPNSYNTHASE"/>
</dbReference>
<dbReference type="InterPro" id="IPR027443">
    <property type="entry name" value="IPNS-like_sf"/>
</dbReference>
<gene>
    <name evidence="12" type="ORF">ERUC_LOCUS466</name>
</gene>
<comment type="pathway">
    <text evidence="6">Plant hormone biosynthesis; gibberellin biosynthesis.</text>
</comment>
<keyword evidence="13" id="KW-1185">Reference proteome</keyword>
<feature type="region of interest" description="Disordered" evidence="10">
    <location>
        <begin position="1"/>
        <end position="26"/>
    </location>
</feature>
<feature type="compositionally biased region" description="Polar residues" evidence="10">
    <location>
        <begin position="1"/>
        <end position="12"/>
    </location>
</feature>
<evidence type="ECO:0000256" key="3">
    <source>
        <dbReference type="ARBA" id="ARBA00022723"/>
    </source>
</evidence>
<comment type="cofactor">
    <cofactor evidence="1">
        <name>L-ascorbate</name>
        <dbReference type="ChEBI" id="CHEBI:38290"/>
    </cofactor>
</comment>
<dbReference type="Proteomes" id="UP001642260">
    <property type="component" value="Unassembled WGS sequence"/>
</dbReference>
<comment type="catalytic activity">
    <reaction evidence="8">
        <text>gibberellin A12 + 2 2-oxoglutarate + 3 O2 + H(+) = gibberellin A9 + 2 succinate + 3 CO2 + 2 H2O</text>
        <dbReference type="Rhea" id="RHEA:60772"/>
        <dbReference type="ChEBI" id="CHEBI:15377"/>
        <dbReference type="ChEBI" id="CHEBI:15378"/>
        <dbReference type="ChEBI" id="CHEBI:15379"/>
        <dbReference type="ChEBI" id="CHEBI:16526"/>
        <dbReference type="ChEBI" id="CHEBI:16810"/>
        <dbReference type="ChEBI" id="CHEBI:30031"/>
        <dbReference type="ChEBI" id="CHEBI:58627"/>
        <dbReference type="ChEBI" id="CHEBI:73255"/>
    </reaction>
    <physiologicalReaction direction="left-to-right" evidence="8">
        <dbReference type="Rhea" id="RHEA:60773"/>
    </physiologicalReaction>
</comment>
<dbReference type="GO" id="GO:0046872">
    <property type="term" value="F:metal ion binding"/>
    <property type="evidence" value="ECO:0007669"/>
    <property type="project" value="UniProtKB-KW"/>
</dbReference>
<evidence type="ECO:0000313" key="13">
    <source>
        <dbReference type="Proteomes" id="UP001642260"/>
    </source>
</evidence>
<evidence type="ECO:0000313" key="12">
    <source>
        <dbReference type="EMBL" id="CAH8282610.1"/>
    </source>
</evidence>
<dbReference type="SUPFAM" id="SSF51197">
    <property type="entry name" value="Clavaminate synthase-like"/>
    <property type="match status" value="1"/>
</dbReference>
<keyword evidence="4 9" id="KW-0560">Oxidoreductase</keyword>
<evidence type="ECO:0000256" key="8">
    <source>
        <dbReference type="ARBA" id="ARBA00050508"/>
    </source>
</evidence>
<accession>A0ABC8IMM9</accession>
<evidence type="ECO:0000256" key="2">
    <source>
        <dbReference type="ARBA" id="ARBA00004972"/>
    </source>
</evidence>
<dbReference type="EMBL" id="CAKOAT010000003">
    <property type="protein sequence ID" value="CAH8282610.1"/>
    <property type="molecule type" value="Genomic_DNA"/>
</dbReference>
<comment type="pathway">
    <text evidence="2">Hormone biosynthesis.</text>
</comment>
<evidence type="ECO:0000256" key="7">
    <source>
        <dbReference type="ARBA" id="ARBA00043997"/>
    </source>
</evidence>
<proteinExistence type="inferred from homology"/>
<evidence type="ECO:0000256" key="4">
    <source>
        <dbReference type="ARBA" id="ARBA00023002"/>
    </source>
</evidence>
<dbReference type="AlphaFoldDB" id="A0ABC8IMM9"/>
<comment type="caution">
    <text evidence="12">The sequence shown here is derived from an EMBL/GenBank/DDBJ whole genome shotgun (WGS) entry which is preliminary data.</text>
</comment>